<dbReference type="EMBL" id="ASPP01019307">
    <property type="protein sequence ID" value="ETO15265.1"/>
    <property type="molecule type" value="Genomic_DNA"/>
</dbReference>
<comment type="caution">
    <text evidence="7">The sequence shown here is derived from an EMBL/GenBank/DDBJ whole genome shotgun (WGS) entry which is preliminary data.</text>
</comment>
<accession>X6MQ93</accession>
<evidence type="ECO:0000313" key="8">
    <source>
        <dbReference type="Proteomes" id="UP000023152"/>
    </source>
</evidence>
<proteinExistence type="predicted"/>
<dbReference type="AlphaFoldDB" id="X6MQ93"/>
<dbReference type="PROSITE" id="PS50145">
    <property type="entry name" value="ZF_TRAF"/>
    <property type="match status" value="1"/>
</dbReference>
<name>X6MQ93_RETFI</name>
<feature type="domain" description="TRAF-type" evidence="6">
    <location>
        <begin position="149"/>
        <end position="187"/>
    </location>
</feature>
<evidence type="ECO:0000256" key="1">
    <source>
        <dbReference type="ARBA" id="ARBA00022723"/>
    </source>
</evidence>
<dbReference type="GO" id="GO:0008270">
    <property type="term" value="F:zinc ion binding"/>
    <property type="evidence" value="ECO:0007669"/>
    <property type="project" value="UniProtKB-KW"/>
</dbReference>
<protein>
    <recommendedName>
        <fullName evidence="6">TRAF-type domain-containing protein</fullName>
    </recommendedName>
</protein>
<evidence type="ECO:0000256" key="3">
    <source>
        <dbReference type="ARBA" id="ARBA00022833"/>
    </source>
</evidence>
<reference evidence="7 8" key="1">
    <citation type="journal article" date="2013" name="Curr. Biol.">
        <title>The Genome of the Foraminiferan Reticulomyxa filosa.</title>
        <authorList>
            <person name="Glockner G."/>
            <person name="Hulsmann N."/>
            <person name="Schleicher M."/>
            <person name="Noegel A.A."/>
            <person name="Eichinger L."/>
            <person name="Gallinger C."/>
            <person name="Pawlowski J."/>
            <person name="Sierra R."/>
            <person name="Euteneuer U."/>
            <person name="Pillet L."/>
            <person name="Moustafa A."/>
            <person name="Platzer M."/>
            <person name="Groth M."/>
            <person name="Szafranski K."/>
            <person name="Schliwa M."/>
        </authorList>
    </citation>
    <scope>NUCLEOTIDE SEQUENCE [LARGE SCALE GENOMIC DNA]</scope>
</reference>
<evidence type="ECO:0000256" key="5">
    <source>
        <dbReference type="SAM" id="MobiDB-lite"/>
    </source>
</evidence>
<feature type="compositionally biased region" description="Basic and acidic residues" evidence="5">
    <location>
        <begin position="216"/>
        <end position="225"/>
    </location>
</feature>
<dbReference type="Gene3D" id="3.30.40.10">
    <property type="entry name" value="Zinc/RING finger domain, C3HC4 (zinc finger)"/>
    <property type="match status" value="1"/>
</dbReference>
<dbReference type="Pfam" id="PF02176">
    <property type="entry name" value="zf-TRAF"/>
    <property type="match status" value="1"/>
</dbReference>
<feature type="compositionally biased region" description="Low complexity" evidence="5">
    <location>
        <begin position="226"/>
        <end position="242"/>
    </location>
</feature>
<dbReference type="InterPro" id="IPR001293">
    <property type="entry name" value="Znf_TRAF"/>
</dbReference>
<sequence length="593" mass="65595">MFGSKYSSNSNKDDTSTILGECYDLNWLVDSSHSTQERYKDFLCRICHKIANNALELCCKEHEKNDEAYIVGESCLQRYLKENNGKCPITNHNSCDFQKSVSIRKQISKIQVLCPRQYQITVSNTSSIRSAKQLLSAMNFKKLSGTTDLNCSDKECSFKGSVKDLEHHLLKECSLSRTKCEFYEYGCSEALEPQQVASHNQSNMAEHLQMVMAELKKRPSKKSDTSHSSNGNDNGSSNGNENNLLEEIKKLRILLNDKDKTIEQLKQTIEQLQQSNNNNNSKKTHSRKESKNMKVDTSENNNNNNDNNKLKDTVKGLFGNNAMSPLATMSSANEEKDKRELSYLSCEDMVRTLRASDYLENGKDYLLVEKSNTKIQMKNKEWNEYKYGIFLLGKNIEITCDCANEGLGHLRIRCSHLLLANDTCVIHCNGLGFKSMKGPGHGKLGAGGGYGTKGTGKQGGKSYGEETLLKEIYFGSGGGVPVMGTGGGNGGGIIELVITQHFVNYGKIQCNGLDGSDYLGGGGGSGGSILIKVVNEKNNFKHVTGTLQCLGGNPNTSWREGGVGRIAIYGFALQPKDLEHITPIPYHKPFIIQ</sequence>
<keyword evidence="8" id="KW-1185">Reference proteome</keyword>
<feature type="region of interest" description="Disordered" evidence="5">
    <location>
        <begin position="216"/>
        <end position="242"/>
    </location>
</feature>
<dbReference type="OrthoDB" id="1921166at2759"/>
<dbReference type="Proteomes" id="UP000023152">
    <property type="component" value="Unassembled WGS sequence"/>
</dbReference>
<keyword evidence="3 4" id="KW-0862">Zinc</keyword>
<keyword evidence="1 4" id="KW-0479">Metal-binding</keyword>
<feature type="compositionally biased region" description="Basic and acidic residues" evidence="5">
    <location>
        <begin position="287"/>
        <end position="297"/>
    </location>
</feature>
<feature type="region of interest" description="Disordered" evidence="5">
    <location>
        <begin position="270"/>
        <end position="310"/>
    </location>
</feature>
<evidence type="ECO:0000313" key="7">
    <source>
        <dbReference type="EMBL" id="ETO15265.1"/>
    </source>
</evidence>
<gene>
    <name evidence="7" type="ORF">RFI_22099</name>
</gene>
<organism evidence="7 8">
    <name type="scientific">Reticulomyxa filosa</name>
    <dbReference type="NCBI Taxonomy" id="46433"/>
    <lineage>
        <taxon>Eukaryota</taxon>
        <taxon>Sar</taxon>
        <taxon>Rhizaria</taxon>
        <taxon>Retaria</taxon>
        <taxon>Foraminifera</taxon>
        <taxon>Monothalamids</taxon>
        <taxon>Reticulomyxidae</taxon>
        <taxon>Reticulomyxa</taxon>
    </lineage>
</organism>
<dbReference type="InterPro" id="IPR013083">
    <property type="entry name" value="Znf_RING/FYVE/PHD"/>
</dbReference>
<evidence type="ECO:0000259" key="6">
    <source>
        <dbReference type="PROSITE" id="PS50145"/>
    </source>
</evidence>
<feature type="zinc finger region" description="TRAF-type" evidence="4">
    <location>
        <begin position="149"/>
        <end position="187"/>
    </location>
</feature>
<keyword evidence="2 4" id="KW-0863">Zinc-finger</keyword>
<evidence type="ECO:0000256" key="4">
    <source>
        <dbReference type="PROSITE-ProRule" id="PRU00207"/>
    </source>
</evidence>
<evidence type="ECO:0000256" key="2">
    <source>
        <dbReference type="ARBA" id="ARBA00022771"/>
    </source>
</evidence>